<sequence length="372" mass="41679">YEELPDGTQYCRCKTGFNGAGCSQPDSCGCGDGGVCNCDGETCACKCHPIFEGPTCSTRNTLPDYTNGNEPGWCTIVGDPHYNTLDGAHYDFQGHCLYVASMEDIPEGFDKHFKISVRNWIHGGGTGQWNSVSWAKYAVIRVLDKVDIYIGAISSSSEYDVRKIDIKKQEMTDITNLPQKVKIGNIQNTDTEVTADISFDSRYRIITVVIDPLAIKVQFKKNHEARIYLGDFWKEKVKGMCGNYNGIVDDDYVTKTGARVKSRDNKGTLIGNSWKNTDSLPLYDDDSDSCEDNDIPDLPKLSKVDGELYRNAQTHCRRLCTDTTEFRYSSCVADYIFSEENQRLRCEVLINTRDTTKCINSTVVPEGCEDFV</sequence>
<evidence type="ECO:0000313" key="3">
    <source>
        <dbReference type="EMBL" id="CAH1778307.1"/>
    </source>
</evidence>
<dbReference type="PANTHER" id="PTHR11339:SF386">
    <property type="entry name" value="HEMOLECTIN, ISOFORM A"/>
    <property type="match status" value="1"/>
</dbReference>
<protein>
    <submittedName>
        <fullName evidence="3">Uncharacterized protein</fullName>
    </submittedName>
</protein>
<dbReference type="GO" id="GO:0005615">
    <property type="term" value="C:extracellular space"/>
    <property type="evidence" value="ECO:0007669"/>
    <property type="project" value="TreeGrafter"/>
</dbReference>
<dbReference type="PROSITE" id="PS01186">
    <property type="entry name" value="EGF_2"/>
    <property type="match status" value="1"/>
</dbReference>
<keyword evidence="2" id="KW-0325">Glycoprotein</keyword>
<dbReference type="PROSITE" id="PS51233">
    <property type="entry name" value="VWFD"/>
    <property type="match status" value="1"/>
</dbReference>
<dbReference type="PROSITE" id="PS00022">
    <property type="entry name" value="EGF_1"/>
    <property type="match status" value="1"/>
</dbReference>
<name>A0A8J1TIB5_OWEFU</name>
<proteinExistence type="predicted"/>
<dbReference type="EMBL" id="CAIIXF020000002">
    <property type="protein sequence ID" value="CAH1778307.1"/>
    <property type="molecule type" value="Genomic_DNA"/>
</dbReference>
<dbReference type="Proteomes" id="UP000749559">
    <property type="component" value="Unassembled WGS sequence"/>
</dbReference>
<dbReference type="PANTHER" id="PTHR11339">
    <property type="entry name" value="EXTRACELLULAR MATRIX GLYCOPROTEIN RELATED"/>
    <property type="match status" value="1"/>
</dbReference>
<evidence type="ECO:0000256" key="1">
    <source>
        <dbReference type="ARBA" id="ARBA00023157"/>
    </source>
</evidence>
<comment type="caution">
    <text evidence="3">The sequence shown here is derived from an EMBL/GenBank/DDBJ whole genome shotgun (WGS) entry which is preliminary data.</text>
</comment>
<keyword evidence="4" id="KW-1185">Reference proteome</keyword>
<dbReference type="GO" id="GO:0031012">
    <property type="term" value="C:extracellular matrix"/>
    <property type="evidence" value="ECO:0007669"/>
    <property type="project" value="TreeGrafter"/>
</dbReference>
<reference evidence="3" key="1">
    <citation type="submission" date="2022-03" db="EMBL/GenBank/DDBJ databases">
        <authorList>
            <person name="Martin C."/>
        </authorList>
    </citation>
    <scope>NUCLEOTIDE SEQUENCE</scope>
</reference>
<feature type="non-terminal residue" evidence="3">
    <location>
        <position position="372"/>
    </location>
</feature>
<accession>A0A8J1TIB5</accession>
<dbReference type="OrthoDB" id="6059693at2759"/>
<organism evidence="3 4">
    <name type="scientific">Owenia fusiformis</name>
    <name type="common">Polychaete worm</name>
    <dbReference type="NCBI Taxonomy" id="6347"/>
    <lineage>
        <taxon>Eukaryota</taxon>
        <taxon>Metazoa</taxon>
        <taxon>Spiralia</taxon>
        <taxon>Lophotrochozoa</taxon>
        <taxon>Annelida</taxon>
        <taxon>Polychaeta</taxon>
        <taxon>Sedentaria</taxon>
        <taxon>Canalipalpata</taxon>
        <taxon>Sabellida</taxon>
        <taxon>Oweniida</taxon>
        <taxon>Oweniidae</taxon>
        <taxon>Owenia</taxon>
    </lineage>
</organism>
<dbReference type="InterPro" id="IPR050780">
    <property type="entry name" value="Mucin_vWF_Thrombospondin_sf"/>
</dbReference>
<evidence type="ECO:0000313" key="4">
    <source>
        <dbReference type="Proteomes" id="UP000749559"/>
    </source>
</evidence>
<dbReference type="Pfam" id="PF00094">
    <property type="entry name" value="VWD"/>
    <property type="match status" value="1"/>
</dbReference>
<dbReference type="InterPro" id="IPR000742">
    <property type="entry name" value="EGF"/>
</dbReference>
<dbReference type="AlphaFoldDB" id="A0A8J1TIB5"/>
<gene>
    <name evidence="3" type="ORF">OFUS_LOCUS5241</name>
</gene>
<dbReference type="SMART" id="SM00216">
    <property type="entry name" value="VWD"/>
    <property type="match status" value="1"/>
</dbReference>
<keyword evidence="1" id="KW-1015">Disulfide bond</keyword>
<evidence type="ECO:0000256" key="2">
    <source>
        <dbReference type="ARBA" id="ARBA00023180"/>
    </source>
</evidence>
<dbReference type="InterPro" id="IPR001846">
    <property type="entry name" value="VWF_type-D"/>
</dbReference>